<proteinExistence type="predicted"/>
<organism evidence="2 3">
    <name type="scientific">Gulo gulo</name>
    <name type="common">Wolverine</name>
    <name type="synonym">Gluton</name>
    <dbReference type="NCBI Taxonomy" id="48420"/>
    <lineage>
        <taxon>Eukaryota</taxon>
        <taxon>Metazoa</taxon>
        <taxon>Chordata</taxon>
        <taxon>Craniata</taxon>
        <taxon>Vertebrata</taxon>
        <taxon>Euteleostomi</taxon>
        <taxon>Mammalia</taxon>
        <taxon>Eutheria</taxon>
        <taxon>Laurasiatheria</taxon>
        <taxon>Carnivora</taxon>
        <taxon>Caniformia</taxon>
        <taxon>Musteloidea</taxon>
        <taxon>Mustelidae</taxon>
        <taxon>Guloninae</taxon>
        <taxon>Gulo</taxon>
    </lineage>
</organism>
<evidence type="ECO:0000256" key="1">
    <source>
        <dbReference type="SAM" id="MobiDB-lite"/>
    </source>
</evidence>
<name>A0A9X9LN77_GULGU</name>
<accession>A0A9X9LN77</accession>
<reference evidence="2 3" key="1">
    <citation type="submission" date="2018-10" db="EMBL/GenBank/DDBJ databases">
        <authorList>
            <person name="Ekblom R."/>
            <person name="Jareborg N."/>
        </authorList>
    </citation>
    <scope>NUCLEOTIDE SEQUENCE [LARGE SCALE GENOMIC DNA]</scope>
    <source>
        <tissue evidence="2">Muscle</tissue>
    </source>
</reference>
<feature type="region of interest" description="Disordered" evidence="1">
    <location>
        <begin position="1"/>
        <end position="101"/>
    </location>
</feature>
<sequence length="160" mass="17178">EGAGETRETKRCASRSPPGGAARGRGPRAARGRVWPPPSTAVRQDPTPPLEQAGPPFRNSCRLGRGKTPERASARLDFVSSRPLVRSESPAPLTTEAGGTDGLCLSRPCDSRFSLGPPPAARAYWTRRCSGLRGLQISSVEFLLINRFGGSIWGQQEKQV</sequence>
<comment type="caution">
    <text evidence="2">The sequence shown here is derived from an EMBL/GenBank/DDBJ whole genome shotgun (WGS) entry which is preliminary data.</text>
</comment>
<gene>
    <name evidence="2" type="ORF">BN2614_LOCUS8</name>
</gene>
<keyword evidence="3" id="KW-1185">Reference proteome</keyword>
<protein>
    <submittedName>
        <fullName evidence="2">Uncharacterized protein</fullName>
    </submittedName>
</protein>
<feature type="compositionally biased region" description="Basic and acidic residues" evidence="1">
    <location>
        <begin position="1"/>
        <end position="11"/>
    </location>
</feature>
<feature type="non-terminal residue" evidence="2">
    <location>
        <position position="1"/>
    </location>
</feature>
<dbReference type="AlphaFoldDB" id="A0A9X9LN77"/>
<dbReference type="EMBL" id="CYRY02008721">
    <property type="protein sequence ID" value="VCW77373.1"/>
    <property type="molecule type" value="Genomic_DNA"/>
</dbReference>
<evidence type="ECO:0000313" key="3">
    <source>
        <dbReference type="Proteomes" id="UP000269945"/>
    </source>
</evidence>
<evidence type="ECO:0000313" key="2">
    <source>
        <dbReference type="EMBL" id="VCW77373.1"/>
    </source>
</evidence>
<dbReference type="Proteomes" id="UP000269945">
    <property type="component" value="Unassembled WGS sequence"/>
</dbReference>